<evidence type="ECO:0000256" key="1">
    <source>
        <dbReference type="SAM" id="Phobius"/>
    </source>
</evidence>
<keyword evidence="1" id="KW-0812">Transmembrane</keyword>
<dbReference type="STRING" id="1330534.L323_09880"/>
<dbReference type="PATRIC" id="fig|1330534.3.peg.1972"/>
<dbReference type="EMBL" id="ATAY01000031">
    <property type="protein sequence ID" value="EPR11946.1"/>
    <property type="molecule type" value="Genomic_DNA"/>
</dbReference>
<comment type="caution">
    <text evidence="2">The sequence shown here is derived from an EMBL/GenBank/DDBJ whole genome shotgun (WGS) entry which is preliminary data.</text>
</comment>
<organism evidence="2 3">
    <name type="scientific">Ruminiclostridium papyrosolvens C7</name>
    <dbReference type="NCBI Taxonomy" id="1330534"/>
    <lineage>
        <taxon>Bacteria</taxon>
        <taxon>Bacillati</taxon>
        <taxon>Bacillota</taxon>
        <taxon>Clostridia</taxon>
        <taxon>Eubacteriales</taxon>
        <taxon>Oscillospiraceae</taxon>
        <taxon>Ruminiclostridium</taxon>
    </lineage>
</organism>
<dbReference type="OrthoDB" id="1739395at2"/>
<protein>
    <submittedName>
        <fullName evidence="2">Uncharacterized protein</fullName>
    </submittedName>
</protein>
<gene>
    <name evidence="2" type="ORF">L323_09880</name>
</gene>
<evidence type="ECO:0000313" key="2">
    <source>
        <dbReference type="EMBL" id="EPR11946.1"/>
    </source>
</evidence>
<evidence type="ECO:0000313" key="3">
    <source>
        <dbReference type="Proteomes" id="UP000016860"/>
    </source>
</evidence>
<reference evidence="2 3" key="1">
    <citation type="journal article" date="2013" name="Genome Announc.">
        <title>Draft Genome Sequence of the Cellulolytic Bacterium Clostridium papyrosolvens C7 (ATCC 700395).</title>
        <authorList>
            <person name="Zepeda V."/>
            <person name="Dassa B."/>
            <person name="Borovok I."/>
            <person name="Lamed R."/>
            <person name="Bayer E.A."/>
            <person name="Cate J.H."/>
        </authorList>
    </citation>
    <scope>NUCLEOTIDE SEQUENCE [LARGE SCALE GENOMIC DNA]</scope>
    <source>
        <strain evidence="2 3">C7</strain>
    </source>
</reference>
<name>U4R191_9FIRM</name>
<keyword evidence="1" id="KW-1133">Transmembrane helix</keyword>
<dbReference type="AlphaFoldDB" id="U4R191"/>
<accession>U4R191</accession>
<dbReference type="Proteomes" id="UP000016860">
    <property type="component" value="Unassembled WGS sequence"/>
</dbReference>
<dbReference type="RefSeq" id="WP_020815509.1">
    <property type="nucleotide sequence ID" value="NZ_ATAY01000031.1"/>
</dbReference>
<feature type="transmembrane region" description="Helical" evidence="1">
    <location>
        <begin position="6"/>
        <end position="25"/>
    </location>
</feature>
<sequence>MNKIFVAMIIIPFIALLMFKGIAISDYDLKQRYLKDQVDLIAYQVKITGRLTAEAYNEFKTKIGKIADFSSVGSSIILKKGVYAGGRIVVLTNYTIGEKLNKGEAFMVYIKSGSISMYSRLQNGGISADDSKNLYYKARAECRIEVYSEQGNT</sequence>
<proteinExistence type="predicted"/>
<keyword evidence="1" id="KW-0472">Membrane</keyword>